<keyword evidence="2 4" id="KW-0479">Metal-binding</keyword>
<dbReference type="Pfam" id="PF01155">
    <property type="entry name" value="HypA"/>
    <property type="match status" value="1"/>
</dbReference>
<sequence>MWALPCRRSNPKRPGKPGSSSTRFLRKPDMHEAGLVAALAEELLRLKEREGAQRVLRFTVEIGELSGVDPEAFRWAYEILREMYAELKETEMILDLVPARFRCKICGREFPGDYFSLCPGCQSPEKTLLSGEELTLREVEFEVADV</sequence>
<feature type="binding site" evidence="4">
    <location>
        <position position="118"/>
    </location>
    <ligand>
        <name>Zn(2+)</name>
        <dbReference type="ChEBI" id="CHEBI:29105"/>
    </ligand>
</feature>
<dbReference type="Proteomes" id="UP000886043">
    <property type="component" value="Unassembled WGS sequence"/>
</dbReference>
<comment type="similarity">
    <text evidence="4">Belongs to the HypA/HybF family.</text>
</comment>
<evidence type="ECO:0000256" key="5">
    <source>
        <dbReference type="SAM" id="MobiDB-lite"/>
    </source>
</evidence>
<accession>A0A7C3GHP1</accession>
<feature type="binding site" evidence="4">
    <location>
        <position position="121"/>
    </location>
    <ligand>
        <name>Zn(2+)</name>
        <dbReference type="ChEBI" id="CHEBI:29105"/>
    </ligand>
</feature>
<comment type="function">
    <text evidence="4">Involved in the maturation of [NiFe] hydrogenases. Required for nickel insertion into the metal center of the hydrogenase.</text>
</comment>
<evidence type="ECO:0000256" key="2">
    <source>
        <dbReference type="ARBA" id="ARBA00022723"/>
    </source>
</evidence>
<evidence type="ECO:0000256" key="4">
    <source>
        <dbReference type="HAMAP-Rule" id="MF_00213"/>
    </source>
</evidence>
<feature type="binding site" evidence="4">
    <location>
        <position position="106"/>
    </location>
    <ligand>
        <name>Zn(2+)</name>
        <dbReference type="ChEBI" id="CHEBI:29105"/>
    </ligand>
</feature>
<dbReference type="GO" id="GO:0016151">
    <property type="term" value="F:nickel cation binding"/>
    <property type="evidence" value="ECO:0007669"/>
    <property type="project" value="UniProtKB-UniRule"/>
</dbReference>
<dbReference type="GO" id="GO:0008270">
    <property type="term" value="F:zinc ion binding"/>
    <property type="evidence" value="ECO:0007669"/>
    <property type="project" value="UniProtKB-UniRule"/>
</dbReference>
<organism evidence="6">
    <name type="scientific">Thermosulfurimonas dismutans</name>
    <dbReference type="NCBI Taxonomy" id="999894"/>
    <lineage>
        <taxon>Bacteria</taxon>
        <taxon>Pseudomonadati</taxon>
        <taxon>Thermodesulfobacteriota</taxon>
        <taxon>Thermodesulfobacteria</taxon>
        <taxon>Thermodesulfobacteriales</taxon>
        <taxon>Thermodesulfobacteriaceae</taxon>
        <taxon>Thermosulfurimonas</taxon>
    </lineage>
</organism>
<name>A0A7C3GHP1_9BACT</name>
<dbReference type="HAMAP" id="MF_00213">
    <property type="entry name" value="HypA_HybF"/>
    <property type="match status" value="1"/>
</dbReference>
<reference evidence="6" key="1">
    <citation type="journal article" date="2020" name="mSystems">
        <title>Genome- and Community-Level Interaction Insights into Carbon Utilization and Element Cycling Functions of Hydrothermarchaeota in Hydrothermal Sediment.</title>
        <authorList>
            <person name="Zhou Z."/>
            <person name="Liu Y."/>
            <person name="Xu W."/>
            <person name="Pan J."/>
            <person name="Luo Z.H."/>
            <person name="Li M."/>
        </authorList>
    </citation>
    <scope>NUCLEOTIDE SEQUENCE [LARGE SCALE GENOMIC DNA]</scope>
    <source>
        <strain evidence="6">HyVt-483</strain>
    </source>
</reference>
<dbReference type="AlphaFoldDB" id="A0A7C3GHP1"/>
<dbReference type="PANTHER" id="PTHR34535:SF3">
    <property type="entry name" value="HYDROGENASE MATURATION FACTOR HYPA"/>
    <property type="match status" value="1"/>
</dbReference>
<keyword evidence="3 4" id="KW-0862">Zinc</keyword>
<feature type="region of interest" description="Disordered" evidence="5">
    <location>
        <begin position="1"/>
        <end position="25"/>
    </location>
</feature>
<proteinExistence type="inferred from homology"/>
<evidence type="ECO:0000313" key="6">
    <source>
        <dbReference type="EMBL" id="HFC98159.1"/>
    </source>
</evidence>
<dbReference type="EMBL" id="DRMH01000087">
    <property type="protein sequence ID" value="HFC98159.1"/>
    <property type="molecule type" value="Genomic_DNA"/>
</dbReference>
<evidence type="ECO:0000256" key="3">
    <source>
        <dbReference type="ARBA" id="ARBA00022833"/>
    </source>
</evidence>
<dbReference type="PANTHER" id="PTHR34535">
    <property type="entry name" value="HYDROGENASE MATURATION FACTOR HYPA"/>
    <property type="match status" value="1"/>
</dbReference>
<gene>
    <name evidence="4" type="primary">hypA</name>
    <name evidence="6" type="ORF">ENJ40_06865</name>
</gene>
<evidence type="ECO:0000256" key="1">
    <source>
        <dbReference type="ARBA" id="ARBA00022596"/>
    </source>
</evidence>
<protein>
    <recommendedName>
        <fullName evidence="4">Hydrogenase maturation factor HypA</fullName>
    </recommendedName>
</protein>
<comment type="caution">
    <text evidence="6">The sequence shown here is derived from an EMBL/GenBank/DDBJ whole genome shotgun (WGS) entry which is preliminary data.</text>
</comment>
<keyword evidence="1 4" id="KW-0533">Nickel</keyword>
<feature type="binding site" evidence="4">
    <location>
        <position position="103"/>
    </location>
    <ligand>
        <name>Zn(2+)</name>
        <dbReference type="ChEBI" id="CHEBI:29105"/>
    </ligand>
</feature>
<dbReference type="Gene3D" id="3.30.2320.80">
    <property type="match status" value="1"/>
</dbReference>
<dbReference type="InterPro" id="IPR000688">
    <property type="entry name" value="HypA/HybF"/>
</dbReference>
<dbReference type="GO" id="GO:0051604">
    <property type="term" value="P:protein maturation"/>
    <property type="evidence" value="ECO:0007669"/>
    <property type="project" value="InterPro"/>
</dbReference>
<feature type="binding site" evidence="4">
    <location>
        <position position="31"/>
    </location>
    <ligand>
        <name>Ni(2+)</name>
        <dbReference type="ChEBI" id="CHEBI:49786"/>
    </ligand>
</feature>